<proteinExistence type="predicted"/>
<evidence type="ECO:0000313" key="2">
    <source>
        <dbReference type="Proteomes" id="UP001183414"/>
    </source>
</evidence>
<sequence>MTTDPQRMHASCGTARVELVAPAEAVAEFGRMAGDFVRLTPADDRPPPAVVQVATRAPRGDGWRRLAYSSDYEPDRVVWVDDARRRIAVVGEPSEWRAQQTLRSVRHLLRWQVYAAGDLLLHGGLVRMDGRGVAFAGAKRSGKTSSILSALVHGGADFVSNDDLTVGETPDGALRGYGSPRTVNVRTDALLALAESAPVVSRLLTDSTHPTNSFEGRHRTAEALHTASGAALPGSLWVRAGELCATVGCDAVPESRVDALVFPRFEDCPDGPALVRLDREQAAAELRHHMEDRGTKYDPFLADWYPHTDAARRARLSERLLDEAVFFRMSQHMHGLREATAALRDALRAVPA</sequence>
<reference evidence="2" key="1">
    <citation type="submission" date="2023-07" db="EMBL/GenBank/DDBJ databases">
        <title>30 novel species of actinomycetes from the DSMZ collection.</title>
        <authorList>
            <person name="Nouioui I."/>
        </authorList>
    </citation>
    <scope>NUCLEOTIDE SEQUENCE [LARGE SCALE GENOMIC DNA]</scope>
    <source>
        <strain evidence="2">DSM 42041</strain>
    </source>
</reference>
<name>A0ABU2NYN1_9ACTN</name>
<dbReference type="Proteomes" id="UP001183414">
    <property type="component" value="Unassembled WGS sequence"/>
</dbReference>
<evidence type="ECO:0000313" key="1">
    <source>
        <dbReference type="EMBL" id="MDT0381308.1"/>
    </source>
</evidence>
<gene>
    <name evidence="1" type="ORF">RM572_21355</name>
</gene>
<dbReference type="Gene3D" id="3.40.50.300">
    <property type="entry name" value="P-loop containing nucleotide triphosphate hydrolases"/>
    <property type="match status" value="1"/>
</dbReference>
<accession>A0ABU2NYN1</accession>
<dbReference type="RefSeq" id="WP_311674994.1">
    <property type="nucleotide sequence ID" value="NZ_JAVREQ010000021.1"/>
</dbReference>
<dbReference type="InterPro" id="IPR027417">
    <property type="entry name" value="P-loop_NTPase"/>
</dbReference>
<comment type="caution">
    <text evidence="1">The sequence shown here is derived from an EMBL/GenBank/DDBJ whole genome shotgun (WGS) entry which is preliminary data.</text>
</comment>
<keyword evidence="2" id="KW-1185">Reference proteome</keyword>
<evidence type="ECO:0008006" key="3">
    <source>
        <dbReference type="Google" id="ProtNLM"/>
    </source>
</evidence>
<protein>
    <recommendedName>
        <fullName evidence="3">HPr kinase</fullName>
    </recommendedName>
</protein>
<dbReference type="EMBL" id="JAVREQ010000021">
    <property type="protein sequence ID" value="MDT0381308.1"/>
    <property type="molecule type" value="Genomic_DNA"/>
</dbReference>
<organism evidence="1 2">
    <name type="scientific">Streptomyces hazeniae</name>
    <dbReference type="NCBI Taxonomy" id="3075538"/>
    <lineage>
        <taxon>Bacteria</taxon>
        <taxon>Bacillati</taxon>
        <taxon>Actinomycetota</taxon>
        <taxon>Actinomycetes</taxon>
        <taxon>Kitasatosporales</taxon>
        <taxon>Streptomycetaceae</taxon>
        <taxon>Streptomyces</taxon>
    </lineage>
</organism>